<keyword evidence="1" id="KW-0202">Cytokine</keyword>
<proteinExistence type="predicted"/>
<dbReference type="AlphaFoldDB" id="A0A8T3D144"/>
<evidence type="ECO:0000256" key="1">
    <source>
        <dbReference type="ARBA" id="ARBA00022514"/>
    </source>
</evidence>
<dbReference type="Gene3D" id="2.40.50.40">
    <property type="match status" value="1"/>
</dbReference>
<feature type="domain" description="Chemokine interleukin-8-like" evidence="3">
    <location>
        <begin position="89"/>
        <end position="141"/>
    </location>
</feature>
<dbReference type="Proteomes" id="UP000829720">
    <property type="component" value="Unassembled WGS sequence"/>
</dbReference>
<dbReference type="InterPro" id="IPR036048">
    <property type="entry name" value="Interleukin_8-like_sf"/>
</dbReference>
<dbReference type="OrthoDB" id="8457630at2759"/>
<dbReference type="GO" id="GO:0005615">
    <property type="term" value="C:extracellular space"/>
    <property type="evidence" value="ECO:0007669"/>
    <property type="project" value="UniProtKB-KW"/>
</dbReference>
<feature type="region of interest" description="Disordered" evidence="2">
    <location>
        <begin position="187"/>
        <end position="206"/>
    </location>
</feature>
<reference evidence="4" key="1">
    <citation type="submission" date="2021-01" db="EMBL/GenBank/DDBJ databases">
        <authorList>
            <person name="Zahm M."/>
            <person name="Roques C."/>
            <person name="Cabau C."/>
            <person name="Klopp C."/>
            <person name="Donnadieu C."/>
            <person name="Jouanno E."/>
            <person name="Lampietro C."/>
            <person name="Louis A."/>
            <person name="Herpin A."/>
            <person name="Echchiki A."/>
            <person name="Berthelot C."/>
            <person name="Parey E."/>
            <person name="Roest-Crollius H."/>
            <person name="Braasch I."/>
            <person name="Postlethwait J."/>
            <person name="Bobe J."/>
            <person name="Montfort J."/>
            <person name="Bouchez O."/>
            <person name="Begum T."/>
            <person name="Mejri S."/>
            <person name="Adams A."/>
            <person name="Chen W.-J."/>
            <person name="Guiguen Y."/>
        </authorList>
    </citation>
    <scope>NUCLEOTIDE SEQUENCE</scope>
    <source>
        <tissue evidence="4">Blood</tissue>
    </source>
</reference>
<protein>
    <recommendedName>
        <fullName evidence="3">Chemokine interleukin-8-like domain-containing protein</fullName>
    </recommendedName>
</protein>
<dbReference type="GO" id="GO:0008009">
    <property type="term" value="F:chemokine activity"/>
    <property type="evidence" value="ECO:0007669"/>
    <property type="project" value="InterPro"/>
</dbReference>
<sequence length="206" mass="22686">MIHLQKGKETEVDGDDLYEWPASSAFYTIKVDCLATHKPVAIRHSPAPEGQGPTPQGTMQSSQKLSIFTFIAVIAAFVAAGTAEGKFDSCCKEVSKVEITEPITGYELQHRNLPCVKAVIFVTADKKFCSQWNLPWVRRKIMQFNRSTHKFMASTTTSAPMFSTETTASTNGITAFSQSFDGAYQSTDRTSYSTDSPDQSAHILQP</sequence>
<dbReference type="GO" id="GO:0006955">
    <property type="term" value="P:immune response"/>
    <property type="evidence" value="ECO:0007669"/>
    <property type="project" value="InterPro"/>
</dbReference>
<evidence type="ECO:0000256" key="2">
    <source>
        <dbReference type="SAM" id="MobiDB-lite"/>
    </source>
</evidence>
<keyword evidence="5" id="KW-1185">Reference proteome</keyword>
<gene>
    <name evidence="4" type="ORF">AGOR_G00143000</name>
</gene>
<dbReference type="SUPFAM" id="SSF54117">
    <property type="entry name" value="Interleukin 8-like chemokines"/>
    <property type="match status" value="1"/>
</dbReference>
<dbReference type="InterPro" id="IPR001811">
    <property type="entry name" value="Chemokine_IL8-like_dom"/>
</dbReference>
<organism evidence="4 5">
    <name type="scientific">Albula goreensis</name>
    <dbReference type="NCBI Taxonomy" id="1534307"/>
    <lineage>
        <taxon>Eukaryota</taxon>
        <taxon>Metazoa</taxon>
        <taxon>Chordata</taxon>
        <taxon>Craniata</taxon>
        <taxon>Vertebrata</taxon>
        <taxon>Euteleostomi</taxon>
        <taxon>Actinopterygii</taxon>
        <taxon>Neopterygii</taxon>
        <taxon>Teleostei</taxon>
        <taxon>Albuliformes</taxon>
        <taxon>Albulidae</taxon>
        <taxon>Albula</taxon>
    </lineage>
</organism>
<dbReference type="EMBL" id="JAERUA010000013">
    <property type="protein sequence ID" value="KAI1891359.1"/>
    <property type="molecule type" value="Genomic_DNA"/>
</dbReference>
<dbReference type="Pfam" id="PF00048">
    <property type="entry name" value="IL8"/>
    <property type="match status" value="1"/>
</dbReference>
<name>A0A8T3D144_9TELE</name>
<evidence type="ECO:0000313" key="4">
    <source>
        <dbReference type="EMBL" id="KAI1891359.1"/>
    </source>
</evidence>
<evidence type="ECO:0000313" key="5">
    <source>
        <dbReference type="Proteomes" id="UP000829720"/>
    </source>
</evidence>
<feature type="compositionally biased region" description="Polar residues" evidence="2">
    <location>
        <begin position="187"/>
        <end position="199"/>
    </location>
</feature>
<accession>A0A8T3D144</accession>
<evidence type="ECO:0000259" key="3">
    <source>
        <dbReference type="Pfam" id="PF00048"/>
    </source>
</evidence>
<comment type="caution">
    <text evidence="4">The sequence shown here is derived from an EMBL/GenBank/DDBJ whole genome shotgun (WGS) entry which is preliminary data.</text>
</comment>